<dbReference type="GeneID" id="7452653"/>
<dbReference type="Pfam" id="PF15985">
    <property type="entry name" value="KH_6"/>
    <property type="match status" value="1"/>
</dbReference>
<dbReference type="Pfam" id="PF21262">
    <property type="entry name" value="RRP40_S1"/>
    <property type="match status" value="1"/>
</dbReference>
<dbReference type="GO" id="GO:0000177">
    <property type="term" value="C:cytoplasmic exosome (RNase complex)"/>
    <property type="evidence" value="ECO:0000318"/>
    <property type="project" value="GO_Central"/>
</dbReference>
<dbReference type="PANTHER" id="PTHR21321">
    <property type="entry name" value="PNAS-3 RELATED"/>
    <property type="match status" value="1"/>
</dbReference>
<feature type="domain" description="K Homology" evidence="5">
    <location>
        <begin position="277"/>
        <end position="325"/>
    </location>
</feature>
<protein>
    <recommendedName>
        <fullName evidence="5">K Homology domain-containing protein</fullName>
    </recommendedName>
</protein>
<keyword evidence="7" id="KW-1185">Reference proteome</keyword>
<sequence length="363" mass="38912">MSTAALLPPPPSAHQQQPDVPPPSTFETPPLAVLPGDDLTRFILNNPPPTAGKDSSARNSKKSRSNNDGEGDNEDEDDGKRLPPKLGTGLTCIQTSTSNGLSFRIQAIIAGRLLYRPSSRTWFVASNPRRYHLSTSPSNVSCTLINGNNSKAIKNKHMAGVGDRVIGIIEDQKASADYYRVQIFGSHSALLHVLSFEGATKRNRPQLEPGCLVYFRVVKGFGGGRMDPEVSCKVGGSGGGGSSGGKSTFNEDENDDGGASRKDWLTNEGTYGPLNGGTSFRISLGLARELLNPKNAVLAALDKSGIPFEIAIGVNGMVWVNSPEAEYTIIILNAIKNSEVMNEEQVRGMVKALVMGVKREFEE</sequence>
<dbReference type="GO" id="GO:0071038">
    <property type="term" value="P:TRAMP-dependent tRNA surveillance pathway"/>
    <property type="evidence" value="ECO:0000318"/>
    <property type="project" value="GO_Central"/>
</dbReference>
<dbReference type="AlphaFoldDB" id="B8BZ03"/>
<evidence type="ECO:0000313" key="7">
    <source>
        <dbReference type="Proteomes" id="UP000001449"/>
    </source>
</evidence>
<dbReference type="Proteomes" id="UP000001449">
    <property type="component" value="Chromosome 4"/>
</dbReference>
<keyword evidence="2" id="KW-0271">Exosome</keyword>
<organism evidence="6 7">
    <name type="scientific">Thalassiosira pseudonana</name>
    <name type="common">Marine diatom</name>
    <name type="synonym">Cyclotella nana</name>
    <dbReference type="NCBI Taxonomy" id="35128"/>
    <lineage>
        <taxon>Eukaryota</taxon>
        <taxon>Sar</taxon>
        <taxon>Stramenopiles</taxon>
        <taxon>Ochrophyta</taxon>
        <taxon>Bacillariophyta</taxon>
        <taxon>Coscinodiscophyceae</taxon>
        <taxon>Thalassiosirophycidae</taxon>
        <taxon>Thalassiosirales</taxon>
        <taxon>Thalassiosiraceae</taxon>
        <taxon>Thalassiosira</taxon>
    </lineage>
</organism>
<dbReference type="STRING" id="35128.B8BZ03"/>
<comment type="subcellular location">
    <subcellularLocation>
        <location evidence="1">Nucleus</location>
    </subcellularLocation>
</comment>
<dbReference type="OMA" id="DWMTNEG"/>
<dbReference type="eggNOG" id="KOG1004">
    <property type="taxonomic scope" value="Eukaryota"/>
</dbReference>
<evidence type="ECO:0000313" key="6">
    <source>
        <dbReference type="EMBL" id="EED93262.1"/>
    </source>
</evidence>
<dbReference type="GO" id="GO:0003723">
    <property type="term" value="F:RNA binding"/>
    <property type="evidence" value="ECO:0000318"/>
    <property type="project" value="GO_Central"/>
</dbReference>
<dbReference type="GO" id="GO:0000176">
    <property type="term" value="C:nuclear exosome (RNase complex)"/>
    <property type="evidence" value="ECO:0000318"/>
    <property type="project" value="GO_Central"/>
</dbReference>
<dbReference type="PANTHER" id="PTHR21321:SF1">
    <property type="entry name" value="EXOSOME COMPLEX COMPONENT RRP40"/>
    <property type="match status" value="1"/>
</dbReference>
<dbReference type="EMBL" id="CM000641">
    <property type="protein sequence ID" value="EED93262.1"/>
    <property type="molecule type" value="Genomic_DNA"/>
</dbReference>
<keyword evidence="3" id="KW-0694">RNA-binding</keyword>
<dbReference type="GO" id="GO:0000467">
    <property type="term" value="P:exonucleolytic trimming to generate mature 3'-end of 5.8S rRNA from tricistronic rRNA transcript (SSU-rRNA, 5.8S rRNA, LSU-rRNA)"/>
    <property type="evidence" value="ECO:0000318"/>
    <property type="project" value="GO_Central"/>
</dbReference>
<feature type="region of interest" description="Disordered" evidence="4">
    <location>
        <begin position="1"/>
        <end position="89"/>
    </location>
</feature>
<feature type="region of interest" description="Disordered" evidence="4">
    <location>
        <begin position="232"/>
        <end position="268"/>
    </location>
</feature>
<dbReference type="Gene3D" id="3.30.1370.10">
    <property type="entry name" value="K Homology domain, type 1"/>
    <property type="match status" value="1"/>
</dbReference>
<dbReference type="KEGG" id="tps:THAPSDRAFT_4340"/>
<feature type="compositionally biased region" description="Gly residues" evidence="4">
    <location>
        <begin position="235"/>
        <end position="244"/>
    </location>
</feature>
<evidence type="ECO:0000259" key="5">
    <source>
        <dbReference type="Pfam" id="PF15985"/>
    </source>
</evidence>
<gene>
    <name evidence="6" type="ORF">THAPSDRAFT_4340</name>
</gene>
<dbReference type="GO" id="GO:0071035">
    <property type="term" value="P:nuclear polyadenylation-dependent rRNA catabolic process"/>
    <property type="evidence" value="ECO:0000318"/>
    <property type="project" value="GO_Central"/>
</dbReference>
<dbReference type="GO" id="GO:0071051">
    <property type="term" value="P:poly(A)-dependent snoRNA 3'-end processing"/>
    <property type="evidence" value="ECO:0000318"/>
    <property type="project" value="GO_Central"/>
</dbReference>
<reference evidence="6 7" key="2">
    <citation type="journal article" date="2008" name="Nature">
        <title>The Phaeodactylum genome reveals the evolutionary history of diatom genomes.</title>
        <authorList>
            <person name="Bowler C."/>
            <person name="Allen A.E."/>
            <person name="Badger J.H."/>
            <person name="Grimwood J."/>
            <person name="Jabbari K."/>
            <person name="Kuo A."/>
            <person name="Maheswari U."/>
            <person name="Martens C."/>
            <person name="Maumus F."/>
            <person name="Otillar R.P."/>
            <person name="Rayko E."/>
            <person name="Salamov A."/>
            <person name="Vandepoele K."/>
            <person name="Beszteri B."/>
            <person name="Gruber A."/>
            <person name="Heijde M."/>
            <person name="Katinka M."/>
            <person name="Mock T."/>
            <person name="Valentin K."/>
            <person name="Verret F."/>
            <person name="Berges J.A."/>
            <person name="Brownlee C."/>
            <person name="Cadoret J.P."/>
            <person name="Chiovitti A."/>
            <person name="Choi C.J."/>
            <person name="Coesel S."/>
            <person name="De Martino A."/>
            <person name="Detter J.C."/>
            <person name="Durkin C."/>
            <person name="Falciatore A."/>
            <person name="Fournet J."/>
            <person name="Haruta M."/>
            <person name="Huysman M.J."/>
            <person name="Jenkins B.D."/>
            <person name="Jiroutova K."/>
            <person name="Jorgensen R.E."/>
            <person name="Joubert Y."/>
            <person name="Kaplan A."/>
            <person name="Kroger N."/>
            <person name="Kroth P.G."/>
            <person name="La Roche J."/>
            <person name="Lindquist E."/>
            <person name="Lommer M."/>
            <person name="Martin-Jezequel V."/>
            <person name="Lopez P.J."/>
            <person name="Lucas S."/>
            <person name="Mangogna M."/>
            <person name="McGinnis K."/>
            <person name="Medlin L.K."/>
            <person name="Montsant A."/>
            <person name="Oudot-Le Secq M.P."/>
            <person name="Napoli C."/>
            <person name="Obornik M."/>
            <person name="Parker M.S."/>
            <person name="Petit J.L."/>
            <person name="Porcel B.M."/>
            <person name="Poulsen N."/>
            <person name="Robison M."/>
            <person name="Rychlewski L."/>
            <person name="Rynearson T.A."/>
            <person name="Schmutz J."/>
            <person name="Shapiro H."/>
            <person name="Siaut M."/>
            <person name="Stanley M."/>
            <person name="Sussman M.R."/>
            <person name="Taylor A.R."/>
            <person name="Vardi A."/>
            <person name="von Dassow P."/>
            <person name="Vyverman W."/>
            <person name="Willis A."/>
            <person name="Wyrwicz L.S."/>
            <person name="Rokhsar D.S."/>
            <person name="Weissenbach J."/>
            <person name="Armbrust E.V."/>
            <person name="Green B.R."/>
            <person name="Van de Peer Y."/>
            <person name="Grigoriev I.V."/>
        </authorList>
    </citation>
    <scope>NUCLEOTIDE SEQUENCE [LARGE SCALE GENOMIC DNA]</scope>
    <source>
        <strain evidence="6 7">CCMP1335</strain>
    </source>
</reference>
<evidence type="ECO:0000256" key="1">
    <source>
        <dbReference type="ARBA" id="ARBA00004123"/>
    </source>
</evidence>
<reference evidence="6 7" key="1">
    <citation type="journal article" date="2004" name="Science">
        <title>The genome of the diatom Thalassiosira pseudonana: ecology, evolution, and metabolism.</title>
        <authorList>
            <person name="Armbrust E.V."/>
            <person name="Berges J.A."/>
            <person name="Bowler C."/>
            <person name="Green B.R."/>
            <person name="Martinez D."/>
            <person name="Putnam N.H."/>
            <person name="Zhou S."/>
            <person name="Allen A.E."/>
            <person name="Apt K.E."/>
            <person name="Bechner M."/>
            <person name="Brzezinski M.A."/>
            <person name="Chaal B.K."/>
            <person name="Chiovitti A."/>
            <person name="Davis A.K."/>
            <person name="Demarest M.S."/>
            <person name="Detter J.C."/>
            <person name="Glavina T."/>
            <person name="Goodstein D."/>
            <person name="Hadi M.Z."/>
            <person name="Hellsten U."/>
            <person name="Hildebrand M."/>
            <person name="Jenkins B.D."/>
            <person name="Jurka J."/>
            <person name="Kapitonov V.V."/>
            <person name="Kroger N."/>
            <person name="Lau W.W."/>
            <person name="Lane T.W."/>
            <person name="Larimer F.W."/>
            <person name="Lippmeier J.C."/>
            <person name="Lucas S."/>
            <person name="Medina M."/>
            <person name="Montsant A."/>
            <person name="Obornik M."/>
            <person name="Parker M.S."/>
            <person name="Palenik B."/>
            <person name="Pazour G.J."/>
            <person name="Richardson P.M."/>
            <person name="Rynearson T.A."/>
            <person name="Saito M.A."/>
            <person name="Schwartz D.C."/>
            <person name="Thamatrakoln K."/>
            <person name="Valentin K."/>
            <person name="Vardi A."/>
            <person name="Wilkerson F.P."/>
            <person name="Rokhsar D.S."/>
        </authorList>
    </citation>
    <scope>NUCLEOTIDE SEQUENCE [LARGE SCALE GENOMIC DNA]</scope>
    <source>
        <strain evidence="6 7">CCMP1335</strain>
    </source>
</reference>
<dbReference type="Gene3D" id="2.40.50.140">
    <property type="entry name" value="Nucleic acid-binding proteins"/>
    <property type="match status" value="1"/>
</dbReference>
<dbReference type="HOGENOM" id="CLU_763952_0_0_1"/>
<name>B8BZ03_THAPS</name>
<evidence type="ECO:0000256" key="4">
    <source>
        <dbReference type="SAM" id="MobiDB-lite"/>
    </source>
</evidence>
<accession>B8BZ03</accession>
<dbReference type="InParanoid" id="B8BZ03"/>
<dbReference type="SUPFAM" id="SSF54791">
    <property type="entry name" value="Eukaryotic type KH-domain (KH-domain type I)"/>
    <property type="match status" value="1"/>
</dbReference>
<dbReference type="GO" id="GO:0000956">
    <property type="term" value="P:nuclear-transcribed mRNA catabolic process"/>
    <property type="evidence" value="ECO:0000318"/>
    <property type="project" value="GO_Central"/>
</dbReference>
<dbReference type="InterPro" id="IPR036612">
    <property type="entry name" value="KH_dom_type_1_sf"/>
</dbReference>
<dbReference type="InterPro" id="IPR026699">
    <property type="entry name" value="Exosome_RNA_bind1/RRP40/RRP4"/>
</dbReference>
<dbReference type="FunCoup" id="B8BZ03">
    <property type="interactions" value="203"/>
</dbReference>
<dbReference type="GO" id="GO:0071034">
    <property type="term" value="P:CUT catabolic process"/>
    <property type="evidence" value="ECO:0000318"/>
    <property type="project" value="GO_Central"/>
</dbReference>
<dbReference type="InterPro" id="IPR012340">
    <property type="entry name" value="NA-bd_OB-fold"/>
</dbReference>
<evidence type="ECO:0000256" key="3">
    <source>
        <dbReference type="ARBA" id="ARBA00022884"/>
    </source>
</evidence>
<dbReference type="CDD" id="cd22526">
    <property type="entry name" value="KH-I_Rrp40"/>
    <property type="match status" value="1"/>
</dbReference>
<evidence type="ECO:0000256" key="2">
    <source>
        <dbReference type="ARBA" id="ARBA00022835"/>
    </source>
</evidence>
<dbReference type="SUPFAM" id="SSF50249">
    <property type="entry name" value="Nucleic acid-binding proteins"/>
    <property type="match status" value="1"/>
</dbReference>
<dbReference type="InterPro" id="IPR049469">
    <property type="entry name" value="RRP40_KH-I"/>
</dbReference>
<dbReference type="GO" id="GO:0034475">
    <property type="term" value="P:U4 snRNA 3'-end processing"/>
    <property type="evidence" value="ECO:0000318"/>
    <property type="project" value="GO_Central"/>
</dbReference>
<dbReference type="PaxDb" id="35128-Thaps4340"/>
<dbReference type="RefSeq" id="XP_002289725.1">
    <property type="nucleotide sequence ID" value="XM_002289689.1"/>
</dbReference>
<dbReference type="FunFam" id="3.30.1370.10:FF:000038">
    <property type="entry name" value="exosome complex component RRP40"/>
    <property type="match status" value="1"/>
</dbReference>
<proteinExistence type="predicted"/>
<dbReference type="InterPro" id="IPR004088">
    <property type="entry name" value="KH_dom_type_1"/>
</dbReference>